<feature type="region of interest" description="Disordered" evidence="1">
    <location>
        <begin position="200"/>
        <end position="253"/>
    </location>
</feature>
<sequence>MADQPQTQTVLESQTTSPPSSRRNVFRKPRSWRPWSRRYRNDLDRPIYPWWLTALTRGALCMLELSSLIYVVEYHKRMQEKGRNSSADAAMTGFAIGMALDALITVLSILGLYSDGILWSWFLDLIPAIICVLGALNLSPWESSSGPPDSLEYYREVSVSFALAVGVIHAAAVLVSFVGCCVLCARMSAADRAKKKKAKERAAENNISTVADAPATPADHSTTPETHDESHELKPVRQDSDGVASGWIDAPRR</sequence>
<evidence type="ECO:0000256" key="2">
    <source>
        <dbReference type="SAM" id="Phobius"/>
    </source>
</evidence>
<evidence type="ECO:0000313" key="4">
    <source>
        <dbReference type="Proteomes" id="UP001583172"/>
    </source>
</evidence>
<protein>
    <submittedName>
        <fullName evidence="3">Uncharacterized protein</fullName>
    </submittedName>
</protein>
<name>A0ABR3VFU5_HUMIN</name>
<gene>
    <name evidence="3" type="ORF">VTJ49DRAFT_503</name>
</gene>
<evidence type="ECO:0000313" key="3">
    <source>
        <dbReference type="EMBL" id="KAL1840377.1"/>
    </source>
</evidence>
<comment type="caution">
    <text evidence="3">The sequence shown here is derived from an EMBL/GenBank/DDBJ whole genome shotgun (WGS) entry which is preliminary data.</text>
</comment>
<dbReference type="Proteomes" id="UP001583172">
    <property type="component" value="Unassembled WGS sequence"/>
</dbReference>
<keyword evidence="2" id="KW-0812">Transmembrane</keyword>
<proteinExistence type="predicted"/>
<keyword evidence="2" id="KW-0472">Membrane</keyword>
<feature type="transmembrane region" description="Helical" evidence="2">
    <location>
        <begin position="121"/>
        <end position="141"/>
    </location>
</feature>
<reference evidence="3 4" key="1">
    <citation type="journal article" date="2024" name="Commun. Biol.">
        <title>Comparative genomic analysis of thermophilic fungi reveals convergent evolutionary adaptations and gene losses.</title>
        <authorList>
            <person name="Steindorff A.S."/>
            <person name="Aguilar-Pontes M.V."/>
            <person name="Robinson A.J."/>
            <person name="Andreopoulos B."/>
            <person name="LaButti K."/>
            <person name="Kuo A."/>
            <person name="Mondo S."/>
            <person name="Riley R."/>
            <person name="Otillar R."/>
            <person name="Haridas S."/>
            <person name="Lipzen A."/>
            <person name="Grimwood J."/>
            <person name="Schmutz J."/>
            <person name="Clum A."/>
            <person name="Reid I.D."/>
            <person name="Moisan M.C."/>
            <person name="Butler G."/>
            <person name="Nguyen T.T.M."/>
            <person name="Dewar K."/>
            <person name="Conant G."/>
            <person name="Drula E."/>
            <person name="Henrissat B."/>
            <person name="Hansel C."/>
            <person name="Singer S."/>
            <person name="Hutchinson M.I."/>
            <person name="de Vries R.P."/>
            <person name="Natvig D.O."/>
            <person name="Powell A.J."/>
            <person name="Tsang A."/>
            <person name="Grigoriev I.V."/>
        </authorList>
    </citation>
    <scope>NUCLEOTIDE SEQUENCE [LARGE SCALE GENOMIC DNA]</scope>
    <source>
        <strain evidence="3 4">CBS 620.91</strain>
    </source>
</reference>
<feature type="transmembrane region" description="Helical" evidence="2">
    <location>
        <begin position="161"/>
        <end position="185"/>
    </location>
</feature>
<feature type="region of interest" description="Disordered" evidence="1">
    <location>
        <begin position="1"/>
        <end position="26"/>
    </location>
</feature>
<keyword evidence="4" id="KW-1185">Reference proteome</keyword>
<organism evidence="3 4">
    <name type="scientific">Humicola insolens</name>
    <name type="common">Soft-rot fungus</name>
    <dbReference type="NCBI Taxonomy" id="85995"/>
    <lineage>
        <taxon>Eukaryota</taxon>
        <taxon>Fungi</taxon>
        <taxon>Dikarya</taxon>
        <taxon>Ascomycota</taxon>
        <taxon>Pezizomycotina</taxon>
        <taxon>Sordariomycetes</taxon>
        <taxon>Sordariomycetidae</taxon>
        <taxon>Sordariales</taxon>
        <taxon>Chaetomiaceae</taxon>
        <taxon>Mycothermus</taxon>
    </lineage>
</organism>
<keyword evidence="2" id="KW-1133">Transmembrane helix</keyword>
<accession>A0ABR3VFU5</accession>
<dbReference type="EMBL" id="JAZGSY010000115">
    <property type="protein sequence ID" value="KAL1840377.1"/>
    <property type="molecule type" value="Genomic_DNA"/>
</dbReference>
<feature type="compositionally biased region" description="Basic and acidic residues" evidence="1">
    <location>
        <begin position="225"/>
        <end position="240"/>
    </location>
</feature>
<feature type="transmembrane region" description="Helical" evidence="2">
    <location>
        <begin position="47"/>
        <end position="72"/>
    </location>
</feature>
<feature type="transmembrane region" description="Helical" evidence="2">
    <location>
        <begin position="92"/>
        <end position="114"/>
    </location>
</feature>
<evidence type="ECO:0000256" key="1">
    <source>
        <dbReference type="SAM" id="MobiDB-lite"/>
    </source>
</evidence>
<feature type="compositionally biased region" description="Polar residues" evidence="1">
    <location>
        <begin position="1"/>
        <end position="23"/>
    </location>
</feature>